<dbReference type="AlphaFoldDB" id="A0A1Q3E757"/>
<dbReference type="EMBL" id="BDGU01000127">
    <property type="protein sequence ID" value="GAW03077.1"/>
    <property type="molecule type" value="Genomic_DNA"/>
</dbReference>
<gene>
    <name evidence="2" type="ORF">LENED_004768</name>
</gene>
<reference evidence="2 3" key="1">
    <citation type="submission" date="2016-08" db="EMBL/GenBank/DDBJ databases">
        <authorList>
            <consortium name="Lentinula edodes genome sequencing consortium"/>
            <person name="Sakamoto Y."/>
            <person name="Nakade K."/>
            <person name="Sato S."/>
            <person name="Yoshida Y."/>
            <person name="Miyazaki K."/>
            <person name="Natsume S."/>
            <person name="Konno N."/>
        </authorList>
    </citation>
    <scope>NUCLEOTIDE SEQUENCE [LARGE SCALE GENOMIC DNA]</scope>
    <source>
        <strain evidence="2 3">NBRC 111202</strain>
    </source>
</reference>
<comment type="caution">
    <text evidence="2">The sequence shown here is derived from an EMBL/GenBank/DDBJ whole genome shotgun (WGS) entry which is preliminary data.</text>
</comment>
<dbReference type="Proteomes" id="UP000188533">
    <property type="component" value="Unassembled WGS sequence"/>
</dbReference>
<evidence type="ECO:0000256" key="1">
    <source>
        <dbReference type="SAM" id="SignalP"/>
    </source>
</evidence>
<sequence>MHFNTVFLTLLGLIAATCAVPLTLTAANVESRSLKPTTALINFEKFSPSTKSNSVDTAARAAVNALLLKASEALGYSRIFSWFRESEIYDGSLKEIRFEITRLPQCKPKCSAEVVSDGHRGFTSGEIKDAEGSVIYPKAKV</sequence>
<keyword evidence="3" id="KW-1185">Reference proteome</keyword>
<feature type="signal peptide" evidence="1">
    <location>
        <begin position="1"/>
        <end position="19"/>
    </location>
</feature>
<evidence type="ECO:0000313" key="3">
    <source>
        <dbReference type="Proteomes" id="UP000188533"/>
    </source>
</evidence>
<protein>
    <submittedName>
        <fullName evidence="2">Uncharacterized protein</fullName>
    </submittedName>
</protein>
<proteinExistence type="predicted"/>
<feature type="chain" id="PRO_5012546638" evidence="1">
    <location>
        <begin position="20"/>
        <end position="141"/>
    </location>
</feature>
<name>A0A1Q3E757_LENED</name>
<reference evidence="2 3" key="2">
    <citation type="submission" date="2017-02" db="EMBL/GenBank/DDBJ databases">
        <title>A genome survey and senescence transcriptome analysis in Lentinula edodes.</title>
        <authorList>
            <person name="Sakamoto Y."/>
            <person name="Nakade K."/>
            <person name="Sato S."/>
            <person name="Yoshida Y."/>
            <person name="Miyazaki K."/>
            <person name="Natsume S."/>
            <person name="Konno N."/>
        </authorList>
    </citation>
    <scope>NUCLEOTIDE SEQUENCE [LARGE SCALE GENOMIC DNA]</scope>
    <source>
        <strain evidence="2 3">NBRC 111202</strain>
    </source>
</reference>
<accession>A0A1Q3E757</accession>
<evidence type="ECO:0000313" key="2">
    <source>
        <dbReference type="EMBL" id="GAW03077.1"/>
    </source>
</evidence>
<organism evidence="2 3">
    <name type="scientific">Lentinula edodes</name>
    <name type="common">Shiitake mushroom</name>
    <name type="synonym">Lentinus edodes</name>
    <dbReference type="NCBI Taxonomy" id="5353"/>
    <lineage>
        <taxon>Eukaryota</taxon>
        <taxon>Fungi</taxon>
        <taxon>Dikarya</taxon>
        <taxon>Basidiomycota</taxon>
        <taxon>Agaricomycotina</taxon>
        <taxon>Agaricomycetes</taxon>
        <taxon>Agaricomycetidae</taxon>
        <taxon>Agaricales</taxon>
        <taxon>Marasmiineae</taxon>
        <taxon>Omphalotaceae</taxon>
        <taxon>Lentinula</taxon>
    </lineage>
</organism>
<keyword evidence="1" id="KW-0732">Signal</keyword>